<reference evidence="1" key="1">
    <citation type="journal article" date="2020" name="Nat. Commun.">
        <title>Large-scale genome sequencing of mycorrhizal fungi provides insights into the early evolution of symbiotic traits.</title>
        <authorList>
            <person name="Miyauchi S."/>
            <person name="Kiss E."/>
            <person name="Kuo A."/>
            <person name="Drula E."/>
            <person name="Kohler A."/>
            <person name="Sanchez-Garcia M."/>
            <person name="Morin E."/>
            <person name="Andreopoulos B."/>
            <person name="Barry K.W."/>
            <person name="Bonito G."/>
            <person name="Buee M."/>
            <person name="Carver A."/>
            <person name="Chen C."/>
            <person name="Cichocki N."/>
            <person name="Clum A."/>
            <person name="Culley D."/>
            <person name="Crous P.W."/>
            <person name="Fauchery L."/>
            <person name="Girlanda M."/>
            <person name="Hayes R.D."/>
            <person name="Keri Z."/>
            <person name="LaButti K."/>
            <person name="Lipzen A."/>
            <person name="Lombard V."/>
            <person name="Magnuson J."/>
            <person name="Maillard F."/>
            <person name="Murat C."/>
            <person name="Nolan M."/>
            <person name="Ohm R.A."/>
            <person name="Pangilinan J."/>
            <person name="Pereira M.F."/>
            <person name="Perotto S."/>
            <person name="Peter M."/>
            <person name="Pfister S."/>
            <person name="Riley R."/>
            <person name="Sitrit Y."/>
            <person name="Stielow J.B."/>
            <person name="Szollosi G."/>
            <person name="Zifcakova L."/>
            <person name="Stursova M."/>
            <person name="Spatafora J.W."/>
            <person name="Tedersoo L."/>
            <person name="Vaario L.M."/>
            <person name="Yamada A."/>
            <person name="Yan M."/>
            <person name="Wang P."/>
            <person name="Xu J."/>
            <person name="Bruns T."/>
            <person name="Baldrian P."/>
            <person name="Vilgalys R."/>
            <person name="Dunand C."/>
            <person name="Henrissat B."/>
            <person name="Grigoriev I.V."/>
            <person name="Hibbett D."/>
            <person name="Nagy L.G."/>
            <person name="Martin F.M."/>
        </authorList>
    </citation>
    <scope>NUCLEOTIDE SEQUENCE</scope>
    <source>
        <strain evidence="1">UP504</strain>
    </source>
</reference>
<organism evidence="1 2">
    <name type="scientific">Hydnum rufescens UP504</name>
    <dbReference type="NCBI Taxonomy" id="1448309"/>
    <lineage>
        <taxon>Eukaryota</taxon>
        <taxon>Fungi</taxon>
        <taxon>Dikarya</taxon>
        <taxon>Basidiomycota</taxon>
        <taxon>Agaricomycotina</taxon>
        <taxon>Agaricomycetes</taxon>
        <taxon>Cantharellales</taxon>
        <taxon>Hydnaceae</taxon>
        <taxon>Hydnum</taxon>
    </lineage>
</organism>
<name>A0A9P6DZP1_9AGAM</name>
<dbReference type="EMBL" id="MU128916">
    <property type="protein sequence ID" value="KAF9519727.1"/>
    <property type="molecule type" value="Genomic_DNA"/>
</dbReference>
<dbReference type="CDD" id="cd12148">
    <property type="entry name" value="fungal_TF_MHR"/>
    <property type="match status" value="1"/>
</dbReference>
<dbReference type="AlphaFoldDB" id="A0A9P6DZP1"/>
<protein>
    <recommendedName>
        <fullName evidence="3">Transcription factor domain-containing protein</fullName>
    </recommendedName>
</protein>
<sequence>MQVATETDEVKRQVVHGPYIFAPSSFPLSMGTNTVHSDPSVGTYLYDSLPEATGRMGLVYNRPQDVGNDHQSHEESEFEGFWTPAPDTMAAHSYEMLNQPSVEFTRQIWWETLTRYYGGPRALATRRIMEDLSHLFRISNSFIACINVPLFFSTFHHPSQREHVQPSLVLAMLALSTLLQSSEIGFGQEGRLKALELRDLAQSHFDMSLNCGWVSPDLAQAALLLVVFEASCHPAHLETRARSALFLLDSFILGLGLLDLDKGEYNVTTFSPNSMPSLVGPFSNPIGQAAIGQGATKRGCSCSHFQLSNTSPSSRKITPLWFASPGWSEEWAVVETRREEQRRLIWNTLTVTSGHLSYYDYVERTSLKLSIARPWNFKVFFPGERLFGTPQMQDDLAAKHSIWALYSRCYMLYTSCFSVHHDESISEYDKGQLAMQAWLECERIENMLDAHTCDIEKATLYFGRQVLFDTKNLVSSQYSRYVPHPNIGDPHFHRDRAMSWLRHQKNVTQQFLGALSHVTGLKNTLATRPYLTFWFHDQLARYLDIWRRDPTLRIALDLCVQLLPPAEYLIALFPSNHPRQKYEALHQRLVDACILSGIPPPSPPSYTL</sequence>
<keyword evidence="2" id="KW-1185">Reference proteome</keyword>
<accession>A0A9P6DZP1</accession>
<gene>
    <name evidence="1" type="ORF">BS47DRAFT_1083978</name>
</gene>
<proteinExistence type="predicted"/>
<evidence type="ECO:0000313" key="2">
    <source>
        <dbReference type="Proteomes" id="UP000886523"/>
    </source>
</evidence>
<dbReference type="Proteomes" id="UP000886523">
    <property type="component" value="Unassembled WGS sequence"/>
</dbReference>
<evidence type="ECO:0000313" key="1">
    <source>
        <dbReference type="EMBL" id="KAF9519727.1"/>
    </source>
</evidence>
<evidence type="ECO:0008006" key="3">
    <source>
        <dbReference type="Google" id="ProtNLM"/>
    </source>
</evidence>
<dbReference type="OrthoDB" id="2123952at2759"/>
<comment type="caution">
    <text evidence="1">The sequence shown here is derived from an EMBL/GenBank/DDBJ whole genome shotgun (WGS) entry which is preliminary data.</text>
</comment>